<comment type="subcellular location">
    <subcellularLocation>
        <location evidence="1">Cell membrane</location>
        <topology evidence="1">Multi-pass membrane protein</topology>
    </subcellularLocation>
</comment>
<dbReference type="InterPro" id="IPR003056">
    <property type="entry name" value="GPCR_2_ADGRE2_ADGRE5"/>
</dbReference>
<evidence type="ECO:0000256" key="4">
    <source>
        <dbReference type="ARBA" id="ARBA00022692"/>
    </source>
</evidence>
<dbReference type="InterPro" id="IPR001881">
    <property type="entry name" value="EGF-like_Ca-bd_dom"/>
</dbReference>
<dbReference type="Ensembl" id="ENSUAMT00000007286.1">
    <property type="protein sequence ID" value="ENSUAMP00000006441.1"/>
    <property type="gene ID" value="ENSUAMG00000005658.1"/>
</dbReference>
<dbReference type="Proteomes" id="UP000291022">
    <property type="component" value="Unassembled WGS sequence"/>
</dbReference>
<dbReference type="GO" id="GO:0005886">
    <property type="term" value="C:plasma membrane"/>
    <property type="evidence" value="ECO:0007669"/>
    <property type="project" value="UniProtKB-SubCell"/>
</dbReference>
<dbReference type="GO" id="GO:0004930">
    <property type="term" value="F:G protein-coupled receptor activity"/>
    <property type="evidence" value="ECO:0007669"/>
    <property type="project" value="InterPro"/>
</dbReference>
<dbReference type="FunFam" id="2.10.25.10:FF:000422">
    <property type="entry name" value="Adhesion G protein-coupled receptor E2"/>
    <property type="match status" value="1"/>
</dbReference>
<dbReference type="InterPro" id="IPR000152">
    <property type="entry name" value="EGF-type_Asp/Asn_hydroxyl_site"/>
</dbReference>
<dbReference type="SUPFAM" id="SSF57196">
    <property type="entry name" value="EGF/Laminin"/>
    <property type="match status" value="3"/>
</dbReference>
<dbReference type="OMA" id="ISEIVIC"/>
<dbReference type="SMART" id="SM00181">
    <property type="entry name" value="EGF"/>
    <property type="match status" value="4"/>
</dbReference>
<evidence type="ECO:0000256" key="8">
    <source>
        <dbReference type="ARBA" id="ARBA00022989"/>
    </source>
</evidence>
<keyword evidence="7" id="KW-0106">Calcium</keyword>
<dbReference type="PROSITE" id="PS00010">
    <property type="entry name" value="ASX_HYDROXYL"/>
    <property type="match status" value="3"/>
</dbReference>
<dbReference type="STRING" id="9643.ENSUAMP00000006441"/>
<keyword evidence="4" id="KW-0812">Transmembrane</keyword>
<evidence type="ECO:0000256" key="10">
    <source>
        <dbReference type="ARBA" id="ARBA00023157"/>
    </source>
</evidence>
<evidence type="ECO:0000256" key="12">
    <source>
        <dbReference type="PROSITE-ProRule" id="PRU00076"/>
    </source>
</evidence>
<evidence type="ECO:0000256" key="13">
    <source>
        <dbReference type="SAM" id="SignalP"/>
    </source>
</evidence>
<dbReference type="CDD" id="cd00054">
    <property type="entry name" value="EGF_CA"/>
    <property type="match status" value="3"/>
</dbReference>
<evidence type="ECO:0000256" key="9">
    <source>
        <dbReference type="ARBA" id="ARBA00023136"/>
    </source>
</evidence>
<dbReference type="FunFam" id="2.10.25.10:FF:000003">
    <property type="entry name" value="fibrillin-1 isoform X1"/>
    <property type="match status" value="1"/>
</dbReference>
<accession>A0A452QMA1</accession>
<evidence type="ECO:0000256" key="1">
    <source>
        <dbReference type="ARBA" id="ARBA00004651"/>
    </source>
</evidence>
<evidence type="ECO:0000313" key="16">
    <source>
        <dbReference type="Proteomes" id="UP000291022"/>
    </source>
</evidence>
<keyword evidence="11" id="KW-0325">Glycoprotein</keyword>
<keyword evidence="2" id="KW-1003">Cell membrane</keyword>
<protein>
    <recommendedName>
        <fullName evidence="14">EGF-like domain-containing protein</fullName>
    </recommendedName>
</protein>
<reference evidence="15" key="2">
    <citation type="submission" date="2025-08" db="UniProtKB">
        <authorList>
            <consortium name="Ensembl"/>
        </authorList>
    </citation>
    <scope>IDENTIFICATION</scope>
</reference>
<keyword evidence="8" id="KW-1133">Transmembrane helix</keyword>
<organism evidence="15 16">
    <name type="scientific">Ursus americanus</name>
    <name type="common">American black bear</name>
    <name type="synonym">Euarctos americanus</name>
    <dbReference type="NCBI Taxonomy" id="9643"/>
    <lineage>
        <taxon>Eukaryota</taxon>
        <taxon>Metazoa</taxon>
        <taxon>Chordata</taxon>
        <taxon>Craniata</taxon>
        <taxon>Vertebrata</taxon>
        <taxon>Euteleostomi</taxon>
        <taxon>Mammalia</taxon>
        <taxon>Eutheria</taxon>
        <taxon>Laurasiatheria</taxon>
        <taxon>Carnivora</taxon>
        <taxon>Caniformia</taxon>
        <taxon>Ursidae</taxon>
        <taxon>Ursus</taxon>
    </lineage>
</organism>
<sequence length="233" mass="24856">TGGQRLLAPGSLHFLSLLTLVSIPTNSISTDCARWCPPKSMCVNATACRCSPGYISSSGEIFTSVLESCDDINECGPSSTVSCGNFSDCQNTEGSYYCTCIPGYELVSGARTFRNKSENMCRDVDECQLKPRVCKSRGVCINTQGSYTCECPPGLELNPGDPNLCTDVNECTLGQNPCHTSTHCLNNIGGYECRCRPGWKPVPGSPNGPNNTVCEGAETSDHIVSGTHTNQAE</sequence>
<evidence type="ECO:0000256" key="5">
    <source>
        <dbReference type="ARBA" id="ARBA00022729"/>
    </source>
</evidence>
<evidence type="ECO:0000256" key="11">
    <source>
        <dbReference type="ARBA" id="ARBA00023180"/>
    </source>
</evidence>
<dbReference type="PRINTS" id="PR01278">
    <property type="entry name" value="CD97PROTEIN"/>
</dbReference>
<feature type="domain" description="EGF-like" evidence="14">
    <location>
        <begin position="123"/>
        <end position="166"/>
    </location>
</feature>
<dbReference type="GO" id="GO:0008201">
    <property type="term" value="F:heparin binding"/>
    <property type="evidence" value="ECO:0007669"/>
    <property type="project" value="TreeGrafter"/>
</dbReference>
<reference evidence="15" key="3">
    <citation type="submission" date="2025-09" db="UniProtKB">
        <authorList>
            <consortium name="Ensembl"/>
        </authorList>
    </citation>
    <scope>IDENTIFICATION</scope>
</reference>
<comment type="caution">
    <text evidence="12">Lacks conserved residue(s) required for the propagation of feature annotation.</text>
</comment>
<feature type="chain" id="PRO_5019134083" description="EGF-like domain-containing protein" evidence="13">
    <location>
        <begin position="28"/>
        <end position="233"/>
    </location>
</feature>
<keyword evidence="5 13" id="KW-0732">Signal</keyword>
<feature type="domain" description="EGF-like" evidence="14">
    <location>
        <begin position="167"/>
        <end position="205"/>
    </location>
</feature>
<dbReference type="GO" id="GO:0005615">
    <property type="term" value="C:extracellular space"/>
    <property type="evidence" value="ECO:0007669"/>
    <property type="project" value="TreeGrafter"/>
</dbReference>
<dbReference type="PROSITE" id="PS01187">
    <property type="entry name" value="EGF_CA"/>
    <property type="match status" value="1"/>
</dbReference>
<reference evidence="16" key="1">
    <citation type="submission" date="2016-06" db="EMBL/GenBank/DDBJ databases">
        <title>De novo assembly and RNA-Seq shows season-dependent expression and editing in black bear kidneys.</title>
        <authorList>
            <person name="Korstanje R."/>
            <person name="Srivastava A."/>
            <person name="Sarsani V.K."/>
            <person name="Sheehan S.M."/>
            <person name="Seger R.L."/>
            <person name="Barter M.E."/>
            <person name="Lindqvist C."/>
            <person name="Brody L.C."/>
            <person name="Mullikin J.C."/>
        </authorList>
    </citation>
    <scope>NUCLEOTIDE SEQUENCE [LARGE SCALE GENOMIC DNA]</scope>
</reference>
<evidence type="ECO:0000313" key="15">
    <source>
        <dbReference type="Ensembl" id="ENSUAMP00000006441.1"/>
    </source>
</evidence>
<keyword evidence="16" id="KW-1185">Reference proteome</keyword>
<feature type="domain" description="EGF-like" evidence="14">
    <location>
        <begin position="71"/>
        <end position="110"/>
    </location>
</feature>
<dbReference type="AlphaFoldDB" id="A0A452QMA1"/>
<keyword evidence="9" id="KW-0472">Membrane</keyword>
<dbReference type="Pfam" id="PF07645">
    <property type="entry name" value="EGF_CA"/>
    <property type="match status" value="3"/>
</dbReference>
<evidence type="ECO:0000256" key="7">
    <source>
        <dbReference type="ARBA" id="ARBA00022837"/>
    </source>
</evidence>
<dbReference type="PANTHER" id="PTHR24042">
    <property type="entry name" value="NEL HOMOLOG"/>
    <property type="match status" value="1"/>
</dbReference>
<feature type="signal peptide" evidence="13">
    <location>
        <begin position="1"/>
        <end position="27"/>
    </location>
</feature>
<dbReference type="InterPro" id="IPR018097">
    <property type="entry name" value="EGF_Ca-bd_CS"/>
</dbReference>
<keyword evidence="6" id="KW-0677">Repeat</keyword>
<dbReference type="FunFam" id="2.10.25.10:FF:000177">
    <property type="entry name" value="Adhesion G protein-coupled receptor E2"/>
    <property type="match status" value="1"/>
</dbReference>
<dbReference type="PROSITE" id="PS50026">
    <property type="entry name" value="EGF_3"/>
    <property type="match status" value="3"/>
</dbReference>
<evidence type="ECO:0000259" key="14">
    <source>
        <dbReference type="PROSITE" id="PS50026"/>
    </source>
</evidence>
<evidence type="ECO:0000256" key="6">
    <source>
        <dbReference type="ARBA" id="ARBA00022737"/>
    </source>
</evidence>
<dbReference type="InterPro" id="IPR000742">
    <property type="entry name" value="EGF"/>
</dbReference>
<keyword evidence="3 12" id="KW-0245">EGF-like domain</keyword>
<evidence type="ECO:0000256" key="3">
    <source>
        <dbReference type="ARBA" id="ARBA00022536"/>
    </source>
</evidence>
<dbReference type="InterPro" id="IPR049883">
    <property type="entry name" value="NOTCH1_EGF-like"/>
</dbReference>
<dbReference type="SMART" id="SM00179">
    <property type="entry name" value="EGF_CA"/>
    <property type="match status" value="3"/>
</dbReference>
<dbReference type="Gene3D" id="2.10.25.10">
    <property type="entry name" value="Laminin"/>
    <property type="match status" value="4"/>
</dbReference>
<name>A0A452QMA1_URSAM</name>
<dbReference type="GeneTree" id="ENSGT00940000164113"/>
<dbReference type="InterPro" id="IPR051586">
    <property type="entry name" value="PKC-binding_NELL"/>
</dbReference>
<proteinExistence type="predicted"/>
<keyword evidence="10" id="KW-1015">Disulfide bond</keyword>
<dbReference type="FunFam" id="2.10.25.10:FF:000216">
    <property type="entry name" value="Adhesion G protein-coupled receptor E2"/>
    <property type="match status" value="1"/>
</dbReference>
<dbReference type="GO" id="GO:0005509">
    <property type="term" value="F:calcium ion binding"/>
    <property type="evidence" value="ECO:0007669"/>
    <property type="project" value="InterPro"/>
</dbReference>
<dbReference type="PANTHER" id="PTHR24042:SF5">
    <property type="entry name" value="EGF-LIKE CALCIUM-BINDING DOMAIN-CONTAINING PROTEIN"/>
    <property type="match status" value="1"/>
</dbReference>
<evidence type="ECO:0000256" key="2">
    <source>
        <dbReference type="ARBA" id="ARBA00022475"/>
    </source>
</evidence>